<feature type="region of interest" description="Disordered" evidence="1">
    <location>
        <begin position="19"/>
        <end position="51"/>
    </location>
</feature>
<evidence type="ECO:0000313" key="2">
    <source>
        <dbReference type="EMBL" id="AOX01694.1"/>
    </source>
</evidence>
<dbReference type="EMBL" id="CP017599">
    <property type="protein sequence ID" value="AOX01694.1"/>
    <property type="molecule type" value="Genomic_DNA"/>
</dbReference>
<protein>
    <submittedName>
        <fullName evidence="2">Uncharacterized protein</fullName>
    </submittedName>
</protein>
<dbReference type="Proteomes" id="UP000177870">
    <property type="component" value="Chromosome"/>
</dbReference>
<evidence type="ECO:0000256" key="1">
    <source>
        <dbReference type="SAM" id="MobiDB-lite"/>
    </source>
</evidence>
<reference evidence="3" key="1">
    <citation type="submission" date="2016-10" db="EMBL/GenBank/DDBJ databases">
        <title>Comparative genomics uncovers the prolific and rare metabolic potential of the cyanobacterial genus Moorea.</title>
        <authorList>
            <person name="Leao T."/>
            <person name="Castelao G."/>
            <person name="Korobeynikov A."/>
            <person name="Monroe E.A."/>
            <person name="Podell S."/>
            <person name="Glukhov E."/>
            <person name="Allen E."/>
            <person name="Gerwick W.H."/>
            <person name="Gerwick L."/>
        </authorList>
    </citation>
    <scope>NUCLEOTIDE SEQUENCE [LARGE SCALE GENOMIC DNA]</scope>
    <source>
        <strain evidence="3">PAL-8-15-08-1</strain>
    </source>
</reference>
<accession>A0A1D8TVT9</accession>
<evidence type="ECO:0000313" key="3">
    <source>
        <dbReference type="Proteomes" id="UP000177870"/>
    </source>
</evidence>
<dbReference type="KEGG" id="mpro:BJP34_21640"/>
<dbReference type="RefSeq" id="WP_070394129.1">
    <property type="nucleotide sequence ID" value="NZ_CP017599.1"/>
</dbReference>
<organism evidence="2 3">
    <name type="scientific">Moorena producens PAL-8-15-08-1</name>
    <dbReference type="NCBI Taxonomy" id="1458985"/>
    <lineage>
        <taxon>Bacteria</taxon>
        <taxon>Bacillati</taxon>
        <taxon>Cyanobacteriota</taxon>
        <taxon>Cyanophyceae</taxon>
        <taxon>Coleofasciculales</taxon>
        <taxon>Coleofasciculaceae</taxon>
        <taxon>Moorena</taxon>
    </lineage>
</organism>
<gene>
    <name evidence="2" type="ORF">BJP34_21640</name>
</gene>
<proteinExistence type="predicted"/>
<sequence>MPAPISVVATTVIAVVASKERPKKTEDNPNERDPVQPILKDNEEKEKITESEVNREDIEKVQVVLDELELTYEELLSLDDEEEISNAVRLKFDELDSGKQNQLIEDFRDYIDKIDF</sequence>
<dbReference type="AlphaFoldDB" id="A0A1D8TVT9"/>
<name>A0A1D8TVT9_9CYAN</name>